<dbReference type="AlphaFoldDB" id="A0A1B6IXM4"/>
<gene>
    <name evidence="1" type="ORF">g.3269</name>
</gene>
<protein>
    <submittedName>
        <fullName evidence="1">Uncharacterized protein</fullName>
    </submittedName>
</protein>
<evidence type="ECO:0000313" key="1">
    <source>
        <dbReference type="EMBL" id="JAS91669.1"/>
    </source>
</evidence>
<sequence length="109" mass="12959">MFYDKKLHLSTIYRHITTNLCSHHQIKQILTTQDRKYQLYIITTHFENCKHIQYDKYLALKKQIHCNFCALSHIKDISHGNKINDQIIGLNETLQKVTIFDSSVFKHQA</sequence>
<accession>A0A1B6IXM4</accession>
<dbReference type="EMBL" id="GECU01016037">
    <property type="protein sequence ID" value="JAS91669.1"/>
    <property type="molecule type" value="Transcribed_RNA"/>
</dbReference>
<proteinExistence type="predicted"/>
<name>A0A1B6IXM4_9HEMI</name>
<organism evidence="1">
    <name type="scientific">Homalodisca liturata</name>
    <dbReference type="NCBI Taxonomy" id="320908"/>
    <lineage>
        <taxon>Eukaryota</taxon>
        <taxon>Metazoa</taxon>
        <taxon>Ecdysozoa</taxon>
        <taxon>Arthropoda</taxon>
        <taxon>Hexapoda</taxon>
        <taxon>Insecta</taxon>
        <taxon>Pterygota</taxon>
        <taxon>Neoptera</taxon>
        <taxon>Paraneoptera</taxon>
        <taxon>Hemiptera</taxon>
        <taxon>Auchenorrhyncha</taxon>
        <taxon>Membracoidea</taxon>
        <taxon>Cicadellidae</taxon>
        <taxon>Cicadellinae</taxon>
        <taxon>Proconiini</taxon>
        <taxon>Homalodisca</taxon>
    </lineage>
</organism>
<reference evidence="1" key="1">
    <citation type="submission" date="2015-11" db="EMBL/GenBank/DDBJ databases">
        <title>De novo transcriptome assembly of four potential Pierce s Disease insect vectors from Arizona vineyards.</title>
        <authorList>
            <person name="Tassone E.E."/>
        </authorList>
    </citation>
    <scope>NUCLEOTIDE SEQUENCE</scope>
</reference>